<name>A0A060SBF9_PYCCI</name>
<keyword evidence="1" id="KW-0694">RNA-binding</keyword>
<dbReference type="STRING" id="5643.A0A060SBF9"/>
<feature type="compositionally biased region" description="Polar residues" evidence="2">
    <location>
        <begin position="333"/>
        <end position="343"/>
    </location>
</feature>
<feature type="compositionally biased region" description="Polar residues" evidence="2">
    <location>
        <begin position="178"/>
        <end position="194"/>
    </location>
</feature>
<evidence type="ECO:0000256" key="2">
    <source>
        <dbReference type="SAM" id="MobiDB-lite"/>
    </source>
</evidence>
<sequence length="428" mass="47027">MEKILDKEEEEEEEEEGREAEEMPDEEEEERQQGGDGVGRAGGIRVLHLCSLSLSLPGHLTPFPLPPPPPRPQRLYASASQSVLIIPDCTLSVNVLVANHRLSSLYLPAAALNLFTPSNRPVASFSSPFMAGYFSNHSQSRFLANSAPNASSTTTTTATTTAQSPATPAAPATVQARSRVTSSKHFSTSLSNSSADDKAQGKDKASGNSASNGSLSVHPLRNTWVFWFRQQRPPGNKITNYEEGIKKISAFSSVESFWSLWTHVHPPSSLLPTTDYLLFHSGIRRPVWEDPLNLSGGKWIIRLRKGVADRLWEDLVLAVIGDQFDGVADGTESENGGHQQQQADAEGIPPGEWPEICGCTISVRQNEDIISLWNRHDGNAKSKEKIKDTIRRVLNLPPTTVMEYKSNNDSMQDKSSFRVNQSDRTPLS</sequence>
<dbReference type="InterPro" id="IPR001040">
    <property type="entry name" value="TIF_eIF_4E"/>
</dbReference>
<evidence type="ECO:0000256" key="1">
    <source>
        <dbReference type="RuleBase" id="RU004374"/>
    </source>
</evidence>
<reference evidence="3" key="1">
    <citation type="submission" date="2014-01" db="EMBL/GenBank/DDBJ databases">
        <title>The genome of the white-rot fungus Pycnoporus cinnabarinus: a basidiomycete model with a versatile arsenal for lignocellulosic biomass breakdown.</title>
        <authorList>
            <person name="Levasseur A."/>
            <person name="Lomascolo A."/>
            <person name="Ruiz-Duenas F.J."/>
            <person name="Uzan E."/>
            <person name="Piumi F."/>
            <person name="Kues U."/>
            <person name="Ram A.F.J."/>
            <person name="Murat C."/>
            <person name="Haon M."/>
            <person name="Benoit I."/>
            <person name="Arfi Y."/>
            <person name="Chevret D."/>
            <person name="Drula E."/>
            <person name="Kwon M.J."/>
            <person name="Gouret P."/>
            <person name="Lesage-Meessen L."/>
            <person name="Lombard V."/>
            <person name="Mariette J."/>
            <person name="Noirot C."/>
            <person name="Park J."/>
            <person name="Patyshakuliyeva A."/>
            <person name="Wieneger R.A.B."/>
            <person name="Wosten H.A.B."/>
            <person name="Martin F."/>
            <person name="Coutinho P.M."/>
            <person name="de Vries R."/>
            <person name="Martinez A.T."/>
            <person name="Klopp C."/>
            <person name="Pontarotti P."/>
            <person name="Henrissat B."/>
            <person name="Record E."/>
        </authorList>
    </citation>
    <scope>NUCLEOTIDE SEQUENCE [LARGE SCALE GENOMIC DNA]</scope>
    <source>
        <strain evidence="3">BRFM137</strain>
    </source>
</reference>
<feature type="region of interest" description="Disordered" evidence="2">
    <location>
        <begin position="402"/>
        <end position="428"/>
    </location>
</feature>
<dbReference type="HOGENOM" id="CLU_043552_3_0_1"/>
<evidence type="ECO:0000313" key="3">
    <source>
        <dbReference type="EMBL" id="CDO69629.1"/>
    </source>
</evidence>
<proteinExistence type="inferred from homology"/>
<feature type="compositionally biased region" description="Low complexity" evidence="2">
    <location>
        <begin position="145"/>
        <end position="176"/>
    </location>
</feature>
<dbReference type="PANTHER" id="PTHR11960">
    <property type="entry name" value="EUKARYOTIC TRANSLATION INITIATION FACTOR 4E RELATED"/>
    <property type="match status" value="1"/>
</dbReference>
<organism evidence="3 4">
    <name type="scientific">Pycnoporus cinnabarinus</name>
    <name type="common">Cinnabar-red polypore</name>
    <name type="synonym">Trametes cinnabarina</name>
    <dbReference type="NCBI Taxonomy" id="5643"/>
    <lineage>
        <taxon>Eukaryota</taxon>
        <taxon>Fungi</taxon>
        <taxon>Dikarya</taxon>
        <taxon>Basidiomycota</taxon>
        <taxon>Agaricomycotina</taxon>
        <taxon>Agaricomycetes</taxon>
        <taxon>Polyporales</taxon>
        <taxon>Polyporaceae</taxon>
        <taxon>Trametes</taxon>
    </lineage>
</organism>
<feature type="compositionally biased region" description="Acidic residues" evidence="2">
    <location>
        <begin position="7"/>
        <end position="30"/>
    </location>
</feature>
<feature type="region of interest" description="Disordered" evidence="2">
    <location>
        <begin position="1"/>
        <end position="38"/>
    </location>
</feature>
<dbReference type="GO" id="GO:0016281">
    <property type="term" value="C:eukaryotic translation initiation factor 4F complex"/>
    <property type="evidence" value="ECO:0007669"/>
    <property type="project" value="TreeGrafter"/>
</dbReference>
<feature type="region of interest" description="Disordered" evidence="2">
    <location>
        <begin position="145"/>
        <end position="214"/>
    </location>
</feature>
<dbReference type="Proteomes" id="UP000029665">
    <property type="component" value="Unassembled WGS sequence"/>
</dbReference>
<accession>A0A060SBF9</accession>
<feature type="compositionally biased region" description="Polar residues" evidence="2">
    <location>
        <begin position="417"/>
        <end position="428"/>
    </location>
</feature>
<keyword evidence="1" id="KW-0648">Protein biosynthesis</keyword>
<dbReference type="AlphaFoldDB" id="A0A060SBF9"/>
<dbReference type="SUPFAM" id="SSF55418">
    <property type="entry name" value="eIF4e-like"/>
    <property type="match status" value="1"/>
</dbReference>
<gene>
    <name evidence="3" type="ORF">BN946_scf184851.g17</name>
</gene>
<dbReference type="Pfam" id="PF01652">
    <property type="entry name" value="IF4E"/>
    <property type="match status" value="1"/>
</dbReference>
<comment type="caution">
    <text evidence="3">The sequence shown here is derived from an EMBL/GenBank/DDBJ whole genome shotgun (WGS) entry which is preliminary data.</text>
</comment>
<protein>
    <submittedName>
        <fullName evidence="3">Uncharacterized protein</fullName>
    </submittedName>
</protein>
<feature type="region of interest" description="Disordered" evidence="2">
    <location>
        <begin position="328"/>
        <end position="350"/>
    </location>
</feature>
<keyword evidence="1" id="KW-0396">Initiation factor</keyword>
<dbReference type="Gene3D" id="3.30.760.10">
    <property type="entry name" value="RNA Cap, Translation Initiation Factor Eif4e"/>
    <property type="match status" value="1"/>
</dbReference>
<dbReference type="EMBL" id="CCBP010000052">
    <property type="protein sequence ID" value="CDO69629.1"/>
    <property type="molecule type" value="Genomic_DNA"/>
</dbReference>
<dbReference type="GO" id="GO:0000340">
    <property type="term" value="F:RNA 7-methylguanosine cap binding"/>
    <property type="evidence" value="ECO:0007669"/>
    <property type="project" value="TreeGrafter"/>
</dbReference>
<dbReference type="PANTHER" id="PTHR11960:SF18">
    <property type="entry name" value="EUKARYOTIC TRANSLATION INITIATION FACTOR 4E HOMOLOGOUS PROTEIN, ISOFORM B"/>
    <property type="match status" value="1"/>
</dbReference>
<keyword evidence="4" id="KW-1185">Reference proteome</keyword>
<dbReference type="InterPro" id="IPR023398">
    <property type="entry name" value="TIF_eIF4e-like"/>
</dbReference>
<feature type="compositionally biased region" description="Basic and acidic residues" evidence="2">
    <location>
        <begin position="195"/>
        <end position="205"/>
    </location>
</feature>
<dbReference type="OMA" id="GEWPEIC"/>
<comment type="similarity">
    <text evidence="1">Belongs to the eukaryotic initiation factor 4E family.</text>
</comment>
<dbReference type="GO" id="GO:0003743">
    <property type="term" value="F:translation initiation factor activity"/>
    <property type="evidence" value="ECO:0007669"/>
    <property type="project" value="UniProtKB-KW"/>
</dbReference>
<dbReference type="OrthoDB" id="590761at2759"/>
<evidence type="ECO:0000313" key="4">
    <source>
        <dbReference type="Proteomes" id="UP000029665"/>
    </source>
</evidence>